<evidence type="ECO:0000259" key="8">
    <source>
        <dbReference type="Pfam" id="PF08281"/>
    </source>
</evidence>
<dbReference type="InterPro" id="IPR013324">
    <property type="entry name" value="RNA_pol_sigma_r3/r4-like"/>
</dbReference>
<dbReference type="InterPro" id="IPR000838">
    <property type="entry name" value="RNA_pol_sigma70_ECF_CS"/>
</dbReference>
<dbReference type="EMBL" id="SNRX01000018">
    <property type="protein sequence ID" value="KAA6301470.1"/>
    <property type="molecule type" value="Genomic_DNA"/>
</dbReference>
<gene>
    <name evidence="9" type="ORF">EZS26_002344</name>
</gene>
<comment type="similarity">
    <text evidence="1 6">Belongs to the sigma-70 factor family. ECF subfamily.</text>
</comment>
<evidence type="ECO:0000256" key="5">
    <source>
        <dbReference type="ARBA" id="ARBA00023163"/>
    </source>
</evidence>
<dbReference type="Pfam" id="PF04542">
    <property type="entry name" value="Sigma70_r2"/>
    <property type="match status" value="1"/>
</dbReference>
<evidence type="ECO:0000256" key="2">
    <source>
        <dbReference type="ARBA" id="ARBA00023015"/>
    </source>
</evidence>
<dbReference type="Proteomes" id="UP000324575">
    <property type="component" value="Unassembled WGS sequence"/>
</dbReference>
<feature type="domain" description="RNA polymerase sigma-70 region 2" evidence="7">
    <location>
        <begin position="27"/>
        <end position="92"/>
    </location>
</feature>
<keyword evidence="3 6" id="KW-0731">Sigma factor</keyword>
<proteinExistence type="inferred from homology"/>
<accession>A0A5M8NZ99</accession>
<dbReference type="SUPFAM" id="SSF88946">
    <property type="entry name" value="Sigma2 domain of RNA polymerase sigma factors"/>
    <property type="match status" value="1"/>
</dbReference>
<keyword evidence="2 6" id="KW-0805">Transcription regulation</keyword>
<organism evidence="9 10">
    <name type="scientific">Candidatus Ordinivivax streblomastigis</name>
    <dbReference type="NCBI Taxonomy" id="2540710"/>
    <lineage>
        <taxon>Bacteria</taxon>
        <taxon>Pseudomonadati</taxon>
        <taxon>Bacteroidota</taxon>
        <taxon>Bacteroidia</taxon>
        <taxon>Bacteroidales</taxon>
        <taxon>Candidatus Ordinivivax</taxon>
    </lineage>
</organism>
<feature type="domain" description="RNA polymerase sigma factor 70 region 4 type 2" evidence="8">
    <location>
        <begin position="124"/>
        <end position="172"/>
    </location>
</feature>
<dbReference type="Gene3D" id="1.10.10.10">
    <property type="entry name" value="Winged helix-like DNA-binding domain superfamily/Winged helix DNA-binding domain"/>
    <property type="match status" value="1"/>
</dbReference>
<evidence type="ECO:0000256" key="4">
    <source>
        <dbReference type="ARBA" id="ARBA00023125"/>
    </source>
</evidence>
<dbReference type="InterPro" id="IPR013325">
    <property type="entry name" value="RNA_pol_sigma_r2"/>
</dbReference>
<keyword evidence="5 6" id="KW-0804">Transcription</keyword>
<evidence type="ECO:0000256" key="1">
    <source>
        <dbReference type="ARBA" id="ARBA00010641"/>
    </source>
</evidence>
<evidence type="ECO:0000313" key="10">
    <source>
        <dbReference type="Proteomes" id="UP000324575"/>
    </source>
</evidence>
<dbReference type="Pfam" id="PF08281">
    <property type="entry name" value="Sigma70_r4_2"/>
    <property type="match status" value="1"/>
</dbReference>
<dbReference type="InterPro" id="IPR039425">
    <property type="entry name" value="RNA_pol_sigma-70-like"/>
</dbReference>
<protein>
    <recommendedName>
        <fullName evidence="6">RNA polymerase sigma factor</fullName>
    </recommendedName>
</protein>
<dbReference type="GO" id="GO:0003677">
    <property type="term" value="F:DNA binding"/>
    <property type="evidence" value="ECO:0007669"/>
    <property type="project" value="UniProtKB-KW"/>
</dbReference>
<evidence type="ECO:0000256" key="6">
    <source>
        <dbReference type="RuleBase" id="RU000716"/>
    </source>
</evidence>
<dbReference type="Gene3D" id="1.10.1740.10">
    <property type="match status" value="1"/>
</dbReference>
<dbReference type="InterPro" id="IPR013249">
    <property type="entry name" value="RNA_pol_sigma70_r4_t2"/>
</dbReference>
<dbReference type="PANTHER" id="PTHR43133:SF46">
    <property type="entry name" value="RNA POLYMERASE SIGMA-70 FACTOR ECF SUBFAMILY"/>
    <property type="match status" value="1"/>
</dbReference>
<dbReference type="AlphaFoldDB" id="A0A5M8NZ99"/>
<dbReference type="PANTHER" id="PTHR43133">
    <property type="entry name" value="RNA POLYMERASE ECF-TYPE SIGMA FACTO"/>
    <property type="match status" value="1"/>
</dbReference>
<dbReference type="InterPro" id="IPR014284">
    <property type="entry name" value="RNA_pol_sigma-70_dom"/>
</dbReference>
<dbReference type="InterPro" id="IPR014327">
    <property type="entry name" value="RNA_pol_sigma70_bacteroid"/>
</dbReference>
<dbReference type="SUPFAM" id="SSF88659">
    <property type="entry name" value="Sigma3 and sigma4 domains of RNA polymerase sigma factors"/>
    <property type="match status" value="1"/>
</dbReference>
<sequence>MRYTESEEIELLSLVKKGDQQAFALLFYAYKDKLLGFLLRITGSGNEAEDIVQEVFLKIWQDREKATQIKNLNAYIFKIAQNRMIDNLRKFSREKLSLSDIPMDVEEVNAQPDDILVEKERNLMFQEAVNQLSGQQKKIYLSHREQGVSLKDIAKENNLALSTVQNHINRALNNIREHLSKKIDK</sequence>
<dbReference type="GO" id="GO:0006352">
    <property type="term" value="P:DNA-templated transcription initiation"/>
    <property type="evidence" value="ECO:0007669"/>
    <property type="project" value="InterPro"/>
</dbReference>
<reference evidence="9 10" key="1">
    <citation type="submission" date="2019-03" db="EMBL/GenBank/DDBJ databases">
        <title>Single cell metagenomics reveals metabolic interactions within the superorganism composed of flagellate Streblomastix strix and complex community of Bacteroidetes bacteria on its surface.</title>
        <authorList>
            <person name="Treitli S.C."/>
            <person name="Kolisko M."/>
            <person name="Husnik F."/>
            <person name="Keeling P."/>
            <person name="Hampl V."/>
        </authorList>
    </citation>
    <scope>NUCLEOTIDE SEQUENCE [LARGE SCALE GENOMIC DNA]</scope>
    <source>
        <strain evidence="9">St1</strain>
    </source>
</reference>
<evidence type="ECO:0000313" key="9">
    <source>
        <dbReference type="EMBL" id="KAA6301470.1"/>
    </source>
</evidence>
<dbReference type="GO" id="GO:0016987">
    <property type="term" value="F:sigma factor activity"/>
    <property type="evidence" value="ECO:0007669"/>
    <property type="project" value="UniProtKB-KW"/>
</dbReference>
<dbReference type="InterPro" id="IPR007627">
    <property type="entry name" value="RNA_pol_sigma70_r2"/>
</dbReference>
<dbReference type="NCBIfam" id="TIGR02937">
    <property type="entry name" value="sigma70-ECF"/>
    <property type="match status" value="1"/>
</dbReference>
<evidence type="ECO:0000259" key="7">
    <source>
        <dbReference type="Pfam" id="PF04542"/>
    </source>
</evidence>
<evidence type="ECO:0000256" key="3">
    <source>
        <dbReference type="ARBA" id="ARBA00023082"/>
    </source>
</evidence>
<dbReference type="PROSITE" id="PS01063">
    <property type="entry name" value="SIGMA70_ECF"/>
    <property type="match status" value="1"/>
</dbReference>
<dbReference type="NCBIfam" id="TIGR02985">
    <property type="entry name" value="Sig70_bacteroi1"/>
    <property type="match status" value="1"/>
</dbReference>
<dbReference type="InterPro" id="IPR036388">
    <property type="entry name" value="WH-like_DNA-bd_sf"/>
</dbReference>
<name>A0A5M8NZ99_9BACT</name>
<comment type="caution">
    <text evidence="9">The sequence shown here is derived from an EMBL/GenBank/DDBJ whole genome shotgun (WGS) entry which is preliminary data.</text>
</comment>
<keyword evidence="4 6" id="KW-0238">DNA-binding</keyword>